<evidence type="ECO:0000256" key="2">
    <source>
        <dbReference type="ARBA" id="ARBA00022898"/>
    </source>
</evidence>
<reference evidence="4" key="1">
    <citation type="journal article" date="2013" name="Nat. Commun.">
        <title>Whole-genome sequencing of Oryza brachyantha reveals mechanisms underlying Oryza genome evolution.</title>
        <authorList>
            <person name="Chen J."/>
            <person name="Huang Q."/>
            <person name="Gao D."/>
            <person name="Wang J."/>
            <person name="Lang Y."/>
            <person name="Liu T."/>
            <person name="Li B."/>
            <person name="Bai Z."/>
            <person name="Luis Goicoechea J."/>
            <person name="Liang C."/>
            <person name="Chen C."/>
            <person name="Zhang W."/>
            <person name="Sun S."/>
            <person name="Liao Y."/>
            <person name="Zhang X."/>
            <person name="Yang L."/>
            <person name="Song C."/>
            <person name="Wang M."/>
            <person name="Shi J."/>
            <person name="Liu G."/>
            <person name="Liu J."/>
            <person name="Zhou H."/>
            <person name="Zhou W."/>
            <person name="Yu Q."/>
            <person name="An N."/>
            <person name="Chen Y."/>
            <person name="Cai Q."/>
            <person name="Wang B."/>
            <person name="Liu B."/>
            <person name="Min J."/>
            <person name="Huang Y."/>
            <person name="Wu H."/>
            <person name="Li Z."/>
            <person name="Zhang Y."/>
            <person name="Yin Y."/>
            <person name="Song W."/>
            <person name="Jiang J."/>
            <person name="Jackson S.A."/>
            <person name="Wing R.A."/>
            <person name="Wang J."/>
            <person name="Chen M."/>
        </authorList>
    </citation>
    <scope>NUCLEOTIDE SEQUENCE [LARGE SCALE GENOMIC DNA]</scope>
    <source>
        <strain evidence="4">cv. IRGC 101232</strain>
    </source>
</reference>
<evidence type="ECO:0000313" key="5">
    <source>
        <dbReference type="Proteomes" id="UP000006038"/>
    </source>
</evidence>
<dbReference type="Gene3D" id="3.90.1150.10">
    <property type="entry name" value="Aspartate Aminotransferase, domain 1"/>
    <property type="match status" value="1"/>
</dbReference>
<feature type="region of interest" description="Disordered" evidence="3">
    <location>
        <begin position="1"/>
        <end position="40"/>
    </location>
</feature>
<evidence type="ECO:0000256" key="3">
    <source>
        <dbReference type="SAM" id="MobiDB-lite"/>
    </source>
</evidence>
<dbReference type="HOGENOM" id="CLU_944519_0_0_1"/>
<dbReference type="AlphaFoldDB" id="J3N449"/>
<keyword evidence="2" id="KW-0663">Pyridoxal phosphate</keyword>
<dbReference type="STRING" id="4533.J3N449"/>
<dbReference type="GO" id="GO:0030170">
    <property type="term" value="F:pyridoxal phosphate binding"/>
    <property type="evidence" value="ECO:0007669"/>
    <property type="project" value="InterPro"/>
</dbReference>
<evidence type="ECO:0000256" key="1">
    <source>
        <dbReference type="ARBA" id="ARBA00001933"/>
    </source>
</evidence>
<sequence>MAHVMAAPELVAIKRPLQNDGGDVEEKPKARRREADPAAALAAARHEFGEHGGVNMSIEASATFTVMEPDTMRRLFAGELGPERGDLGDMWAGEPGERDDGPAGRGPDAAGPDDERQGGVRAVGAAPPPAAADAGALPASGGVRVPDAAAGPARHVPRPPRPPAPRAPPRHGQPRVRRRRHAVRRHGHGGARQPPHAPPPEHHPVRPHGRQPRLLSLGYYETLMSCSGSSTSSEMSPADRARAGISPGLVRMSVGYNGTLEQRWSQFERALSLMQQQQQHPDHRDAMYCKLSPTI</sequence>
<accession>J3N449</accession>
<keyword evidence="5" id="KW-1185">Reference proteome</keyword>
<comment type="cofactor">
    <cofactor evidence="1">
        <name>pyridoxal 5'-phosphate</name>
        <dbReference type="ChEBI" id="CHEBI:597326"/>
    </cofactor>
</comment>
<proteinExistence type="predicted"/>
<dbReference type="GO" id="GO:0019346">
    <property type="term" value="P:transsulfuration"/>
    <property type="evidence" value="ECO:0007669"/>
    <property type="project" value="InterPro"/>
</dbReference>
<dbReference type="InterPro" id="IPR015422">
    <property type="entry name" value="PyrdxlP-dep_Trfase_small"/>
</dbReference>
<dbReference type="PANTHER" id="PTHR11808">
    <property type="entry name" value="TRANS-SULFURATION ENZYME FAMILY MEMBER"/>
    <property type="match status" value="1"/>
</dbReference>
<evidence type="ECO:0000313" key="4">
    <source>
        <dbReference type="EnsemblPlants" id="OB10G22970.1"/>
    </source>
</evidence>
<organism evidence="4">
    <name type="scientific">Oryza brachyantha</name>
    <name type="common">malo sina</name>
    <dbReference type="NCBI Taxonomy" id="4533"/>
    <lineage>
        <taxon>Eukaryota</taxon>
        <taxon>Viridiplantae</taxon>
        <taxon>Streptophyta</taxon>
        <taxon>Embryophyta</taxon>
        <taxon>Tracheophyta</taxon>
        <taxon>Spermatophyta</taxon>
        <taxon>Magnoliopsida</taxon>
        <taxon>Liliopsida</taxon>
        <taxon>Poales</taxon>
        <taxon>Poaceae</taxon>
        <taxon>BOP clade</taxon>
        <taxon>Oryzoideae</taxon>
        <taxon>Oryzeae</taxon>
        <taxon>Oryzinae</taxon>
        <taxon>Oryza</taxon>
    </lineage>
</organism>
<dbReference type="Gramene" id="OB10G22970.1">
    <property type="protein sequence ID" value="OB10G22970.1"/>
    <property type="gene ID" value="OB10G22970"/>
</dbReference>
<feature type="region of interest" description="Disordered" evidence="3">
    <location>
        <begin position="79"/>
        <end position="211"/>
    </location>
</feature>
<dbReference type="GO" id="GO:0005737">
    <property type="term" value="C:cytoplasm"/>
    <property type="evidence" value="ECO:0007669"/>
    <property type="project" value="TreeGrafter"/>
</dbReference>
<feature type="compositionally biased region" description="Basic and acidic residues" evidence="3">
    <location>
        <begin position="24"/>
        <end position="36"/>
    </location>
</feature>
<dbReference type="eggNOG" id="KOG0053">
    <property type="taxonomic scope" value="Eukaryota"/>
</dbReference>
<reference evidence="4" key="2">
    <citation type="submission" date="2013-04" db="UniProtKB">
        <authorList>
            <consortium name="EnsemblPlants"/>
        </authorList>
    </citation>
    <scope>IDENTIFICATION</scope>
</reference>
<feature type="compositionally biased region" description="Low complexity" evidence="3">
    <location>
        <begin position="119"/>
        <end position="154"/>
    </location>
</feature>
<dbReference type="PANTHER" id="PTHR11808:SF80">
    <property type="entry name" value="CYSTATHIONINE GAMMA-LYASE"/>
    <property type="match status" value="1"/>
</dbReference>
<dbReference type="EnsemblPlants" id="OB10G22970.1">
    <property type="protein sequence ID" value="OB10G22970.1"/>
    <property type="gene ID" value="OB10G22970"/>
</dbReference>
<name>J3N449_ORYBR</name>
<feature type="compositionally biased region" description="Basic residues" evidence="3">
    <location>
        <begin position="168"/>
        <end position="189"/>
    </location>
</feature>
<dbReference type="GO" id="GO:0016846">
    <property type="term" value="F:carbon-sulfur lyase activity"/>
    <property type="evidence" value="ECO:0007669"/>
    <property type="project" value="TreeGrafter"/>
</dbReference>
<dbReference type="InterPro" id="IPR000277">
    <property type="entry name" value="Cys/Met-Metab_PyrdxlP-dep_enz"/>
</dbReference>
<dbReference type="Proteomes" id="UP000006038">
    <property type="component" value="Chromosome 10"/>
</dbReference>
<protein>
    <submittedName>
        <fullName evidence="4">Uncharacterized protein</fullName>
    </submittedName>
</protein>